<feature type="compositionally biased region" description="Polar residues" evidence="1">
    <location>
        <begin position="148"/>
        <end position="157"/>
    </location>
</feature>
<dbReference type="AlphaFoldDB" id="A0A0G4GM83"/>
<keyword evidence="2" id="KW-0472">Membrane</keyword>
<evidence type="ECO:0000256" key="1">
    <source>
        <dbReference type="SAM" id="MobiDB-lite"/>
    </source>
</evidence>
<feature type="region of interest" description="Disordered" evidence="1">
    <location>
        <begin position="12"/>
        <end position="52"/>
    </location>
</feature>
<dbReference type="InParanoid" id="A0A0G4GM83"/>
<dbReference type="Proteomes" id="UP000041254">
    <property type="component" value="Unassembled WGS sequence"/>
</dbReference>
<gene>
    <name evidence="3" type="ORF">Vbra_10087</name>
</gene>
<keyword evidence="2" id="KW-0812">Transmembrane</keyword>
<reference evidence="3 4" key="1">
    <citation type="submission" date="2014-11" db="EMBL/GenBank/DDBJ databases">
        <authorList>
            <person name="Zhu J."/>
            <person name="Qi W."/>
            <person name="Song R."/>
        </authorList>
    </citation>
    <scope>NUCLEOTIDE SEQUENCE [LARGE SCALE GENOMIC DNA]</scope>
</reference>
<feature type="region of interest" description="Disordered" evidence="1">
    <location>
        <begin position="92"/>
        <end position="157"/>
    </location>
</feature>
<dbReference type="VEuPathDB" id="CryptoDB:Vbra_10087"/>
<proteinExistence type="predicted"/>
<name>A0A0G4GM83_VITBC</name>
<feature type="transmembrane region" description="Helical" evidence="2">
    <location>
        <begin position="57"/>
        <end position="78"/>
    </location>
</feature>
<keyword evidence="2" id="KW-1133">Transmembrane helix</keyword>
<evidence type="ECO:0000313" key="3">
    <source>
        <dbReference type="EMBL" id="CEM31305.1"/>
    </source>
</evidence>
<evidence type="ECO:0000313" key="4">
    <source>
        <dbReference type="Proteomes" id="UP000041254"/>
    </source>
</evidence>
<sequence length="157" mass="17498">MWSRSLIRLAARKRKWQSGPPEGQKQPVPKTWPQNWQQQQQFGGGPPPPPPPFGTQLWVSIVSLFGAYIGIALVFRLFGGARYRVVHVDDQGRRINPRTGKPMDDQQGYPGSMPGSIVIYPGGVPPPPPSPSQQPPPPPQQSYSGSSDNWQQQQPWR</sequence>
<accession>A0A0G4GM83</accession>
<feature type="compositionally biased region" description="Pro residues" evidence="1">
    <location>
        <begin position="123"/>
        <end position="140"/>
    </location>
</feature>
<organism evidence="3 4">
    <name type="scientific">Vitrella brassicaformis (strain CCMP3155)</name>
    <dbReference type="NCBI Taxonomy" id="1169540"/>
    <lineage>
        <taxon>Eukaryota</taxon>
        <taxon>Sar</taxon>
        <taxon>Alveolata</taxon>
        <taxon>Colpodellida</taxon>
        <taxon>Vitrellaceae</taxon>
        <taxon>Vitrella</taxon>
    </lineage>
</organism>
<dbReference type="EMBL" id="CDMY01000718">
    <property type="protein sequence ID" value="CEM31305.1"/>
    <property type="molecule type" value="Genomic_DNA"/>
</dbReference>
<evidence type="ECO:0000256" key="2">
    <source>
        <dbReference type="SAM" id="Phobius"/>
    </source>
</evidence>
<keyword evidence="4" id="KW-1185">Reference proteome</keyword>
<protein>
    <submittedName>
        <fullName evidence="3">Uncharacterized protein</fullName>
    </submittedName>
</protein>